<evidence type="ECO:0000256" key="6">
    <source>
        <dbReference type="HAMAP-Rule" id="MF_00074"/>
    </source>
</evidence>
<dbReference type="Pfam" id="PF02527">
    <property type="entry name" value="GidB"/>
    <property type="match status" value="1"/>
</dbReference>
<dbReference type="InterPro" id="IPR029063">
    <property type="entry name" value="SAM-dependent_MTases_sf"/>
</dbReference>
<comment type="subcellular location">
    <subcellularLocation>
        <location evidence="6">Cytoplasm</location>
    </subcellularLocation>
</comment>
<reference evidence="8" key="1">
    <citation type="journal article" date="2019" name="Int. J. Syst. Evol. Microbiol.">
        <title>The Global Catalogue of Microorganisms (GCM) 10K type strain sequencing project: providing services to taxonomists for standard genome sequencing and annotation.</title>
        <authorList>
            <consortium name="The Broad Institute Genomics Platform"/>
            <consortium name="The Broad Institute Genome Sequencing Center for Infectious Disease"/>
            <person name="Wu L."/>
            <person name="Ma J."/>
        </authorList>
    </citation>
    <scope>NUCLEOTIDE SEQUENCE [LARGE SCALE GENOMIC DNA]</scope>
    <source>
        <strain evidence="8">JCM 19125</strain>
    </source>
</reference>
<comment type="caution">
    <text evidence="7">The sequence shown here is derived from an EMBL/GenBank/DDBJ whole genome shotgun (WGS) entry which is preliminary data.</text>
</comment>
<organism evidence="7 8">
    <name type="scientific">Tessaracoccus lubricantis</name>
    <dbReference type="NCBI Taxonomy" id="545543"/>
    <lineage>
        <taxon>Bacteria</taxon>
        <taxon>Bacillati</taxon>
        <taxon>Actinomycetota</taxon>
        <taxon>Actinomycetes</taxon>
        <taxon>Propionibacteriales</taxon>
        <taxon>Propionibacteriaceae</taxon>
        <taxon>Tessaracoccus</taxon>
    </lineage>
</organism>
<evidence type="ECO:0000256" key="1">
    <source>
        <dbReference type="ARBA" id="ARBA00022490"/>
    </source>
</evidence>
<gene>
    <name evidence="6 7" type="primary">rsmG</name>
    <name evidence="7" type="ORF">GCM10025789_29130</name>
</gene>
<dbReference type="HAMAP" id="MF_00074">
    <property type="entry name" value="16SrRNA_methyltr_G"/>
    <property type="match status" value="1"/>
</dbReference>
<evidence type="ECO:0000256" key="5">
    <source>
        <dbReference type="ARBA" id="ARBA00022691"/>
    </source>
</evidence>
<feature type="binding site" evidence="6">
    <location>
        <begin position="129"/>
        <end position="130"/>
    </location>
    <ligand>
        <name>S-adenosyl-L-methionine</name>
        <dbReference type="ChEBI" id="CHEBI:59789"/>
    </ligand>
</feature>
<proteinExistence type="inferred from homology"/>
<dbReference type="RefSeq" id="WP_345584164.1">
    <property type="nucleotide sequence ID" value="NZ_BAABLV010000043.1"/>
</dbReference>
<accession>A0ABP9FN65</accession>
<feature type="binding site" evidence="6">
    <location>
        <position position="77"/>
    </location>
    <ligand>
        <name>S-adenosyl-L-methionine</name>
        <dbReference type="ChEBI" id="CHEBI:59789"/>
    </ligand>
</feature>
<keyword evidence="8" id="KW-1185">Reference proteome</keyword>
<comment type="caution">
    <text evidence="6">Lacks conserved residue(s) required for the propagation of feature annotation.</text>
</comment>
<dbReference type="Proteomes" id="UP001501521">
    <property type="component" value="Unassembled WGS sequence"/>
</dbReference>
<evidence type="ECO:0000256" key="4">
    <source>
        <dbReference type="ARBA" id="ARBA00022679"/>
    </source>
</evidence>
<dbReference type="PANTHER" id="PTHR31760">
    <property type="entry name" value="S-ADENOSYL-L-METHIONINE-DEPENDENT METHYLTRANSFERASES SUPERFAMILY PROTEIN"/>
    <property type="match status" value="1"/>
</dbReference>
<evidence type="ECO:0000313" key="7">
    <source>
        <dbReference type="EMBL" id="GAA4907818.1"/>
    </source>
</evidence>
<dbReference type="EC" id="2.1.1.-" evidence="6"/>
<comment type="function">
    <text evidence="6">Specifically methylates the N7 position of a guanine in 16S rRNA.</text>
</comment>
<dbReference type="Gene3D" id="3.40.50.150">
    <property type="entry name" value="Vaccinia Virus protein VP39"/>
    <property type="match status" value="1"/>
</dbReference>
<dbReference type="PANTHER" id="PTHR31760:SF0">
    <property type="entry name" value="S-ADENOSYL-L-METHIONINE-DEPENDENT METHYLTRANSFERASES SUPERFAMILY PROTEIN"/>
    <property type="match status" value="1"/>
</dbReference>
<keyword evidence="4 6" id="KW-0808">Transferase</keyword>
<sequence length="213" mass="23082">MEYQPSEAEQIVAERLFAAFPASDEALKRYVDIVASRGMAWGLMGPREGDRLWQRHIANSLALVDAVPHGLDVADIGSGAGLPGIPLAIVRPDLRVTLIESLQRRSEFLDLAIEELGLGERVEVIRGRAEDVTEQFDIVTCRAVAPLEKLLRWTSPLFAPDGALVALKGASAEEEIRKASKLLKASRLQAEILELKAAPGVEGTRAIRVVAAS</sequence>
<evidence type="ECO:0000256" key="2">
    <source>
        <dbReference type="ARBA" id="ARBA00022552"/>
    </source>
</evidence>
<keyword evidence="5 6" id="KW-0949">S-adenosyl-L-methionine</keyword>
<keyword evidence="3 6" id="KW-0489">Methyltransferase</keyword>
<feature type="binding site" evidence="6">
    <location>
        <position position="82"/>
    </location>
    <ligand>
        <name>S-adenosyl-L-methionine</name>
        <dbReference type="ChEBI" id="CHEBI:59789"/>
    </ligand>
</feature>
<keyword evidence="1 6" id="KW-0963">Cytoplasm</keyword>
<dbReference type="NCBIfam" id="TIGR00138">
    <property type="entry name" value="rsmG_gidB"/>
    <property type="match status" value="1"/>
</dbReference>
<dbReference type="CDD" id="cd02440">
    <property type="entry name" value="AdoMet_MTases"/>
    <property type="match status" value="1"/>
</dbReference>
<dbReference type="EMBL" id="BAABLV010000043">
    <property type="protein sequence ID" value="GAA4907818.1"/>
    <property type="molecule type" value="Genomic_DNA"/>
</dbReference>
<feature type="binding site" evidence="6">
    <location>
        <position position="142"/>
    </location>
    <ligand>
        <name>S-adenosyl-L-methionine</name>
        <dbReference type="ChEBI" id="CHEBI:59789"/>
    </ligand>
</feature>
<dbReference type="InterPro" id="IPR003682">
    <property type="entry name" value="rRNA_ssu_MeTfrase_G"/>
</dbReference>
<evidence type="ECO:0000256" key="3">
    <source>
        <dbReference type="ARBA" id="ARBA00022603"/>
    </source>
</evidence>
<dbReference type="SUPFAM" id="SSF53335">
    <property type="entry name" value="S-adenosyl-L-methionine-dependent methyltransferases"/>
    <property type="match status" value="1"/>
</dbReference>
<comment type="similarity">
    <text evidence="6">Belongs to the methyltransferase superfamily. RNA methyltransferase RsmG family.</text>
</comment>
<evidence type="ECO:0000313" key="8">
    <source>
        <dbReference type="Proteomes" id="UP001501521"/>
    </source>
</evidence>
<keyword evidence="2 6" id="KW-0698">rRNA processing</keyword>
<dbReference type="PIRSF" id="PIRSF003078">
    <property type="entry name" value="GidB"/>
    <property type="match status" value="1"/>
</dbReference>
<name>A0ABP9FN65_9ACTN</name>
<protein>
    <recommendedName>
        <fullName evidence="6">Ribosomal RNA small subunit methyltransferase G</fullName>
        <ecNumber evidence="6">2.1.1.-</ecNumber>
    </recommendedName>
    <alternativeName>
        <fullName evidence="6">16S rRNA 7-methylguanosine methyltransferase</fullName>
        <shortName evidence="6">16S rRNA m7G methyltransferase</shortName>
    </alternativeName>
</protein>